<evidence type="ECO:0000256" key="1">
    <source>
        <dbReference type="SAM" id="MobiDB-lite"/>
    </source>
</evidence>
<dbReference type="Proteomes" id="UP000266723">
    <property type="component" value="Unassembled WGS sequence"/>
</dbReference>
<name>A0ABQ7BVY8_BRACR</name>
<protein>
    <submittedName>
        <fullName evidence="2">Uncharacterized protein</fullName>
    </submittedName>
</protein>
<sequence length="129" mass="14181">MDDPHQGLEMKGQPASQQSNKNMTDRPTQHHGPEALHDGLTGNPAKCSFSILGNILSPYHKGQKKELSTERGPQYVRVTARQPQYVRATAGCHTTIVAHSTFGSPQDSPQYVRVTAGQYPVLQPLSHRP</sequence>
<organism evidence="2 3">
    <name type="scientific">Brassica cretica</name>
    <name type="common">Mustard</name>
    <dbReference type="NCBI Taxonomy" id="69181"/>
    <lineage>
        <taxon>Eukaryota</taxon>
        <taxon>Viridiplantae</taxon>
        <taxon>Streptophyta</taxon>
        <taxon>Embryophyta</taxon>
        <taxon>Tracheophyta</taxon>
        <taxon>Spermatophyta</taxon>
        <taxon>Magnoliopsida</taxon>
        <taxon>eudicotyledons</taxon>
        <taxon>Gunneridae</taxon>
        <taxon>Pentapetalae</taxon>
        <taxon>rosids</taxon>
        <taxon>malvids</taxon>
        <taxon>Brassicales</taxon>
        <taxon>Brassicaceae</taxon>
        <taxon>Brassiceae</taxon>
        <taxon>Brassica</taxon>
    </lineage>
</organism>
<dbReference type="EMBL" id="QGKV02000832">
    <property type="protein sequence ID" value="KAF3543770.1"/>
    <property type="molecule type" value="Genomic_DNA"/>
</dbReference>
<keyword evidence="3" id="KW-1185">Reference proteome</keyword>
<proteinExistence type="predicted"/>
<reference evidence="2 3" key="1">
    <citation type="journal article" date="2020" name="BMC Genomics">
        <title>Intraspecific diversification of the crop wild relative Brassica cretica Lam. using demographic model selection.</title>
        <authorList>
            <person name="Kioukis A."/>
            <person name="Michalopoulou V.A."/>
            <person name="Briers L."/>
            <person name="Pirintsos S."/>
            <person name="Studholme D.J."/>
            <person name="Pavlidis P."/>
            <person name="Sarris P.F."/>
        </authorList>
    </citation>
    <scope>NUCLEOTIDE SEQUENCE [LARGE SCALE GENOMIC DNA]</scope>
    <source>
        <strain evidence="3">cv. PFS-1207/04</strain>
    </source>
</reference>
<gene>
    <name evidence="2" type="ORF">DY000_02007930</name>
</gene>
<evidence type="ECO:0000313" key="3">
    <source>
        <dbReference type="Proteomes" id="UP000266723"/>
    </source>
</evidence>
<accession>A0ABQ7BVY8</accession>
<feature type="region of interest" description="Disordered" evidence="1">
    <location>
        <begin position="1"/>
        <end position="43"/>
    </location>
</feature>
<feature type="compositionally biased region" description="Basic and acidic residues" evidence="1">
    <location>
        <begin position="23"/>
        <end position="37"/>
    </location>
</feature>
<comment type="caution">
    <text evidence="2">The sequence shown here is derived from an EMBL/GenBank/DDBJ whole genome shotgun (WGS) entry which is preliminary data.</text>
</comment>
<evidence type="ECO:0000313" key="2">
    <source>
        <dbReference type="EMBL" id="KAF3543770.1"/>
    </source>
</evidence>